<dbReference type="AlphaFoldDB" id="A0A2A4SSJ3"/>
<dbReference type="Proteomes" id="UP000218113">
    <property type="component" value="Unassembled WGS sequence"/>
</dbReference>
<reference evidence="2" key="1">
    <citation type="submission" date="2017-08" db="EMBL/GenBank/DDBJ databases">
        <title>A dynamic microbial community with high functional redundancy inhabits the cold, oxic subseafloor aquifer.</title>
        <authorList>
            <person name="Tully B.J."/>
            <person name="Wheat C.G."/>
            <person name="Glazer B.T."/>
            <person name="Huber J.A."/>
        </authorList>
    </citation>
    <scope>NUCLEOTIDE SEQUENCE [LARGE SCALE GENOMIC DNA]</scope>
</reference>
<dbReference type="EMBL" id="NVSR01000124">
    <property type="protein sequence ID" value="PCI24320.1"/>
    <property type="molecule type" value="Genomic_DNA"/>
</dbReference>
<sequence length="83" mass="9735">MVNFKCPVCHARFRGEEICKRCQTDLTPLIQVIDQSILLYNDALQFSETKQWQEALTSINQAITCYQSIKDYHRLRSLISKQL</sequence>
<evidence type="ECO:0000313" key="1">
    <source>
        <dbReference type="EMBL" id="PCI24320.1"/>
    </source>
</evidence>
<name>A0A2A4SSJ3_9DELT</name>
<proteinExistence type="predicted"/>
<organism evidence="1 2">
    <name type="scientific">SAR324 cluster bacterium</name>
    <dbReference type="NCBI Taxonomy" id="2024889"/>
    <lineage>
        <taxon>Bacteria</taxon>
        <taxon>Deltaproteobacteria</taxon>
        <taxon>SAR324 cluster</taxon>
    </lineage>
</organism>
<protein>
    <recommendedName>
        <fullName evidence="3">Zinc ribbon domain-containing protein</fullName>
    </recommendedName>
</protein>
<gene>
    <name evidence="1" type="ORF">COB67_11680</name>
</gene>
<evidence type="ECO:0008006" key="3">
    <source>
        <dbReference type="Google" id="ProtNLM"/>
    </source>
</evidence>
<comment type="caution">
    <text evidence="1">The sequence shown here is derived from an EMBL/GenBank/DDBJ whole genome shotgun (WGS) entry which is preliminary data.</text>
</comment>
<evidence type="ECO:0000313" key="2">
    <source>
        <dbReference type="Proteomes" id="UP000218113"/>
    </source>
</evidence>
<accession>A0A2A4SSJ3</accession>